<evidence type="ECO:0000256" key="4">
    <source>
        <dbReference type="ARBA" id="ARBA00023027"/>
    </source>
</evidence>
<evidence type="ECO:0000259" key="8">
    <source>
        <dbReference type="PROSITE" id="PS50305"/>
    </source>
</evidence>
<evidence type="ECO:0000313" key="10">
    <source>
        <dbReference type="Proteomes" id="UP000006727"/>
    </source>
</evidence>
<keyword evidence="1 5" id="KW-0808">Transferase</keyword>
<dbReference type="PROSITE" id="PS50305">
    <property type="entry name" value="SIRTUIN"/>
    <property type="match status" value="1"/>
</dbReference>
<dbReference type="RefSeq" id="XP_024398719.1">
    <property type="nucleotide sequence ID" value="XM_024542951.2"/>
</dbReference>
<comment type="catalytic activity">
    <reaction evidence="5">
        <text>N(6)-acetyl-L-lysyl-[protein] + NAD(+) + H2O = 2''-O-acetyl-ADP-D-ribose + nicotinamide + L-lysyl-[protein]</text>
        <dbReference type="Rhea" id="RHEA:43636"/>
        <dbReference type="Rhea" id="RHEA-COMP:9752"/>
        <dbReference type="Rhea" id="RHEA-COMP:10731"/>
        <dbReference type="ChEBI" id="CHEBI:15377"/>
        <dbReference type="ChEBI" id="CHEBI:17154"/>
        <dbReference type="ChEBI" id="CHEBI:29969"/>
        <dbReference type="ChEBI" id="CHEBI:57540"/>
        <dbReference type="ChEBI" id="CHEBI:61930"/>
        <dbReference type="ChEBI" id="CHEBI:83767"/>
        <dbReference type="EC" id="2.3.1.286"/>
    </reaction>
</comment>
<evidence type="ECO:0000313" key="9">
    <source>
        <dbReference type="EnsemblPlants" id="Pp3c16_14390V3.3"/>
    </source>
</evidence>
<feature type="binding site" evidence="5">
    <location>
        <begin position="378"/>
        <end position="380"/>
    </location>
    <ligand>
        <name>NAD(+)</name>
        <dbReference type="ChEBI" id="CHEBI:57540"/>
    </ligand>
</feature>
<keyword evidence="10" id="KW-1185">Reference proteome</keyword>
<feature type="binding site" evidence="5 6">
    <location>
        <position position="312"/>
    </location>
    <ligand>
        <name>Zn(2+)</name>
        <dbReference type="ChEBI" id="CHEBI:29105"/>
    </ligand>
</feature>
<proteinExistence type="inferred from homology"/>
<protein>
    <recommendedName>
        <fullName evidence="5">NAD-dependent protein deacylase</fullName>
        <ecNumber evidence="5">2.3.1.-</ecNumber>
    </recommendedName>
    <alternativeName>
        <fullName evidence="5">Regulatory protein SIR2 homolog</fullName>
    </alternativeName>
</protein>
<dbReference type="Pfam" id="PF02146">
    <property type="entry name" value="SIR2"/>
    <property type="match status" value="1"/>
</dbReference>
<feature type="binding site" evidence="5 6">
    <location>
        <position position="247"/>
    </location>
    <ligand>
        <name>Zn(2+)</name>
        <dbReference type="ChEBI" id="CHEBI:29105"/>
    </ligand>
</feature>
<dbReference type="InParanoid" id="A0A7I4B2L2"/>
<dbReference type="Gramene" id="Pp3c16_14390V3.3">
    <property type="protein sequence ID" value="Pp3c16_14390V3.3"/>
    <property type="gene ID" value="Pp3c16_14390"/>
</dbReference>
<keyword evidence="2 5" id="KW-0479">Metal-binding</keyword>
<dbReference type="EnsemblPlants" id="Pp3c16_14390V3.3">
    <property type="protein sequence ID" value="Pp3c16_14390V3.3"/>
    <property type="gene ID" value="Pp3c16_14390"/>
</dbReference>
<gene>
    <name evidence="9" type="primary">LOC112293482</name>
</gene>
<feature type="binding site" evidence="5">
    <location>
        <begin position="219"/>
        <end position="222"/>
    </location>
    <ligand>
        <name>NAD(+)</name>
        <dbReference type="ChEBI" id="CHEBI:57540"/>
    </ligand>
</feature>
<dbReference type="InterPro" id="IPR029035">
    <property type="entry name" value="DHS-like_NAD/FAD-binding_dom"/>
</dbReference>
<evidence type="ECO:0000256" key="5">
    <source>
        <dbReference type="HAMAP-Rule" id="MF_03161"/>
    </source>
</evidence>
<dbReference type="GO" id="GO:0008270">
    <property type="term" value="F:zinc ion binding"/>
    <property type="evidence" value="ECO:0007669"/>
    <property type="project" value="UniProtKB-UniRule"/>
</dbReference>
<reference evidence="9 10" key="1">
    <citation type="journal article" date="2008" name="Science">
        <title>The Physcomitrella genome reveals evolutionary insights into the conquest of land by plants.</title>
        <authorList>
            <person name="Rensing S."/>
            <person name="Lang D."/>
            <person name="Zimmer A."/>
            <person name="Terry A."/>
            <person name="Salamov A."/>
            <person name="Shapiro H."/>
            <person name="Nishiyama T."/>
            <person name="Perroud P.-F."/>
            <person name="Lindquist E."/>
            <person name="Kamisugi Y."/>
            <person name="Tanahashi T."/>
            <person name="Sakakibara K."/>
            <person name="Fujita T."/>
            <person name="Oishi K."/>
            <person name="Shin-I T."/>
            <person name="Kuroki Y."/>
            <person name="Toyoda A."/>
            <person name="Suzuki Y."/>
            <person name="Hashimoto A."/>
            <person name="Yamaguchi K."/>
            <person name="Sugano A."/>
            <person name="Kohara Y."/>
            <person name="Fujiyama A."/>
            <person name="Anterola A."/>
            <person name="Aoki S."/>
            <person name="Ashton N."/>
            <person name="Barbazuk W.B."/>
            <person name="Barker E."/>
            <person name="Bennetzen J."/>
            <person name="Bezanilla M."/>
            <person name="Blankenship R."/>
            <person name="Cho S.H."/>
            <person name="Dutcher S."/>
            <person name="Estelle M."/>
            <person name="Fawcett J.A."/>
            <person name="Gundlach H."/>
            <person name="Hanada K."/>
            <person name="Heyl A."/>
            <person name="Hicks K.A."/>
            <person name="Hugh J."/>
            <person name="Lohr M."/>
            <person name="Mayer K."/>
            <person name="Melkozernov A."/>
            <person name="Murata T."/>
            <person name="Nelson D."/>
            <person name="Pils B."/>
            <person name="Prigge M."/>
            <person name="Reiss B."/>
            <person name="Renner T."/>
            <person name="Rombauts S."/>
            <person name="Rushton P."/>
            <person name="Sanderfoot A."/>
            <person name="Schween G."/>
            <person name="Shiu S.-H."/>
            <person name="Stueber K."/>
            <person name="Theodoulou F.L."/>
            <person name="Tu H."/>
            <person name="Van de Peer Y."/>
            <person name="Verrier P.J."/>
            <person name="Waters E."/>
            <person name="Wood A."/>
            <person name="Yang L."/>
            <person name="Cove D."/>
            <person name="Cuming A."/>
            <person name="Hasebe M."/>
            <person name="Lucas S."/>
            <person name="Mishler D.B."/>
            <person name="Reski R."/>
            <person name="Grigoriev I."/>
            <person name="Quatrano R.S."/>
            <person name="Boore J.L."/>
        </authorList>
    </citation>
    <scope>NUCLEOTIDE SEQUENCE [LARGE SCALE GENOMIC DNA]</scope>
    <source>
        <strain evidence="9 10">cv. Gransden 2004</strain>
    </source>
</reference>
<dbReference type="Gene3D" id="3.40.50.1220">
    <property type="entry name" value="TPP-binding domain"/>
    <property type="match status" value="1"/>
</dbReference>
<organism evidence="9 10">
    <name type="scientific">Physcomitrium patens</name>
    <name type="common">Spreading-leaved earth moss</name>
    <name type="synonym">Physcomitrella patens</name>
    <dbReference type="NCBI Taxonomy" id="3218"/>
    <lineage>
        <taxon>Eukaryota</taxon>
        <taxon>Viridiplantae</taxon>
        <taxon>Streptophyta</taxon>
        <taxon>Embryophyta</taxon>
        <taxon>Bryophyta</taxon>
        <taxon>Bryophytina</taxon>
        <taxon>Bryopsida</taxon>
        <taxon>Funariidae</taxon>
        <taxon>Funariales</taxon>
        <taxon>Funariaceae</taxon>
        <taxon>Physcomitrium</taxon>
    </lineage>
</organism>
<comment type="similarity">
    <text evidence="5">Belongs to the sirtuin family. Class II subfamily.</text>
</comment>
<evidence type="ECO:0000256" key="2">
    <source>
        <dbReference type="ARBA" id="ARBA00022723"/>
    </source>
</evidence>
<sequence>MPSMQMTAISTWCALGLRTAMTGAMKSAVEGGIHVHSKILCSHLVHGTLISTLSMWKPNHSIRCLQLQTGARNKLSPCLLNSTRFCNYATLAATGSVAVPQEISSSLNSIVPDSPPPSQSDLQRLYDFVNDSKRLVVITGAGTSTECGIPDYRSPHGAYSSGFKPMTHQDFISSEQNRRRYWARSYAGWRRFISANPGPTYLSLAQLEAKGRVKGMITQNVDRLHYKAGSKPIELHGTTHEVICLDCGDMSDRYLFQNRVKKLNPEWAKAVEALESGQPGSDASFGMRIRPDGDLDIHEKFFRKGNFIIPECKKCNGTLKPNVVFFGDNVPKPRVDLCMSLARSADALLVVGSSVMTMSALRLVRAAADMGSPIAILNIGPTRADDLAHFKINARSGEVLPRLLNMGSMSVPTS</sequence>
<dbReference type="PANTHER" id="PTHR11085">
    <property type="entry name" value="NAD-DEPENDENT PROTEIN DEACYLASE SIRTUIN-5, MITOCHONDRIAL-RELATED"/>
    <property type="match status" value="1"/>
</dbReference>
<dbReference type="InterPro" id="IPR050134">
    <property type="entry name" value="NAD-dep_sirtuin_deacylases"/>
</dbReference>
<keyword evidence="4 5" id="KW-0520">NAD</keyword>
<feature type="binding site" evidence="5 6">
    <location>
        <position position="244"/>
    </location>
    <ligand>
        <name>Zn(2+)</name>
        <dbReference type="ChEBI" id="CHEBI:29105"/>
    </ligand>
</feature>
<comment type="cofactor">
    <cofactor evidence="5">
        <name>Zn(2+)</name>
        <dbReference type="ChEBI" id="CHEBI:29105"/>
    </cofactor>
    <text evidence="5">Binds 1 zinc ion per subunit.</text>
</comment>
<dbReference type="HAMAP" id="MF_01967">
    <property type="entry name" value="Sirtuin_ClassII"/>
    <property type="match status" value="1"/>
</dbReference>
<keyword evidence="3 5" id="KW-0862">Zinc</keyword>
<dbReference type="InterPro" id="IPR026590">
    <property type="entry name" value="Ssirtuin_cat_dom"/>
</dbReference>
<feature type="binding site" evidence="5">
    <location>
        <begin position="352"/>
        <end position="354"/>
    </location>
    <ligand>
        <name>NAD(+)</name>
        <dbReference type="ChEBI" id="CHEBI:57540"/>
    </ligand>
</feature>
<dbReference type="GO" id="GO:0034979">
    <property type="term" value="F:NAD-dependent protein lysine deacetylase activity"/>
    <property type="evidence" value="ECO:0007669"/>
    <property type="project" value="UniProtKB-UniRule"/>
</dbReference>
<feature type="binding site" evidence="5">
    <location>
        <position position="396"/>
    </location>
    <ligand>
        <name>NAD(+)</name>
        <dbReference type="ChEBI" id="CHEBI:57540"/>
    </ligand>
</feature>
<keyword evidence="5" id="KW-0496">Mitochondrion</keyword>
<dbReference type="OMA" id="RRHYWAR"/>
<name>A0A7I4B2L2_PHYPA</name>
<dbReference type="InterPro" id="IPR003000">
    <property type="entry name" value="Sirtuin"/>
</dbReference>
<comment type="subcellular location">
    <subcellularLocation>
        <location evidence="5">Mitochondrion matrix</location>
    </subcellularLocation>
</comment>
<reference evidence="9" key="3">
    <citation type="submission" date="2020-12" db="UniProtKB">
        <authorList>
            <consortium name="EnsemblPlants"/>
        </authorList>
    </citation>
    <scope>IDENTIFICATION</scope>
</reference>
<feature type="signal peptide" evidence="7">
    <location>
        <begin position="1"/>
        <end position="24"/>
    </location>
</feature>
<dbReference type="InterPro" id="IPR026591">
    <property type="entry name" value="Sirtuin_cat_small_dom_sf"/>
</dbReference>
<keyword evidence="7" id="KW-0732">Signal</keyword>
<accession>A0A7I4B2L2</accession>
<evidence type="ECO:0000256" key="3">
    <source>
        <dbReference type="ARBA" id="ARBA00022833"/>
    </source>
</evidence>
<feature type="chain" id="PRO_5029569279" description="NAD-dependent protein deacylase" evidence="7">
    <location>
        <begin position="25"/>
        <end position="414"/>
    </location>
</feature>
<dbReference type="EC" id="2.3.1.-" evidence="5"/>
<dbReference type="InterPro" id="IPR026587">
    <property type="entry name" value="Sirtuin_class_II"/>
</dbReference>
<dbReference type="GO" id="GO:0070403">
    <property type="term" value="F:NAD+ binding"/>
    <property type="evidence" value="ECO:0007669"/>
    <property type="project" value="UniProtKB-UniRule"/>
</dbReference>
<dbReference type="GO" id="GO:0004407">
    <property type="term" value="F:histone deacetylase activity"/>
    <property type="evidence" value="ECO:0000318"/>
    <property type="project" value="GO_Central"/>
</dbReference>
<evidence type="ECO:0000256" key="6">
    <source>
        <dbReference type="PROSITE-ProRule" id="PRU00236"/>
    </source>
</evidence>
<dbReference type="GeneID" id="112293482"/>
<evidence type="ECO:0000256" key="1">
    <source>
        <dbReference type="ARBA" id="ARBA00022679"/>
    </source>
</evidence>
<dbReference type="Gene3D" id="3.30.1600.10">
    <property type="entry name" value="SIR2/SIRT2 'Small Domain"/>
    <property type="match status" value="1"/>
</dbReference>
<comment type="function">
    <text evidence="5">NAD-dependent protein deacylase. Catalyzes the NAD-dependent hydrolysis of acyl groups from lysine residues.</text>
</comment>
<evidence type="ECO:0000256" key="7">
    <source>
        <dbReference type="SAM" id="SignalP"/>
    </source>
</evidence>
<reference evidence="9 10" key="2">
    <citation type="journal article" date="2018" name="Plant J.">
        <title>The Physcomitrella patens chromosome-scale assembly reveals moss genome structure and evolution.</title>
        <authorList>
            <person name="Lang D."/>
            <person name="Ullrich K.K."/>
            <person name="Murat F."/>
            <person name="Fuchs J."/>
            <person name="Jenkins J."/>
            <person name="Haas F.B."/>
            <person name="Piednoel M."/>
            <person name="Gundlach H."/>
            <person name="Van Bel M."/>
            <person name="Meyberg R."/>
            <person name="Vives C."/>
            <person name="Morata J."/>
            <person name="Symeonidi A."/>
            <person name="Hiss M."/>
            <person name="Muchero W."/>
            <person name="Kamisugi Y."/>
            <person name="Saleh O."/>
            <person name="Blanc G."/>
            <person name="Decker E.L."/>
            <person name="van Gessel N."/>
            <person name="Grimwood J."/>
            <person name="Hayes R.D."/>
            <person name="Graham S.W."/>
            <person name="Gunter L.E."/>
            <person name="McDaniel S.F."/>
            <person name="Hoernstein S.N.W."/>
            <person name="Larsson A."/>
            <person name="Li F.W."/>
            <person name="Perroud P.F."/>
            <person name="Phillips J."/>
            <person name="Ranjan P."/>
            <person name="Rokshar D.S."/>
            <person name="Rothfels C.J."/>
            <person name="Schneider L."/>
            <person name="Shu S."/>
            <person name="Stevenson D.W."/>
            <person name="Thummler F."/>
            <person name="Tillich M."/>
            <person name="Villarreal Aguilar J.C."/>
            <person name="Widiez T."/>
            <person name="Wong G.K."/>
            <person name="Wymore A."/>
            <person name="Zhang Y."/>
            <person name="Zimmer A.D."/>
            <person name="Quatrano R.S."/>
            <person name="Mayer K.F.X."/>
            <person name="Goodstein D."/>
            <person name="Casacuberta J.M."/>
            <person name="Vandepoele K."/>
            <person name="Reski R."/>
            <person name="Cuming A.C."/>
            <person name="Tuskan G.A."/>
            <person name="Maumus F."/>
            <person name="Salse J."/>
            <person name="Schmutz J."/>
            <person name="Rensing S.A."/>
        </authorList>
    </citation>
    <scope>NUCLEOTIDE SEQUENCE [LARGE SCALE GENOMIC DNA]</scope>
    <source>
        <strain evidence="9 10">cv. Gransden 2004</strain>
    </source>
</reference>
<dbReference type="AlphaFoldDB" id="A0A7I4B2L2"/>
<dbReference type="EMBL" id="ABEU02000016">
    <property type="status" value="NOT_ANNOTATED_CDS"/>
    <property type="molecule type" value="Genomic_DNA"/>
</dbReference>
<dbReference type="Proteomes" id="UP000006727">
    <property type="component" value="Chromosome 16"/>
</dbReference>
<comment type="caution">
    <text evidence="5">Lacks conserved residue(s) required for the propagation of feature annotation.</text>
</comment>
<dbReference type="GO" id="GO:0003950">
    <property type="term" value="F:NAD+ poly-ADP-ribosyltransferase activity"/>
    <property type="evidence" value="ECO:0000318"/>
    <property type="project" value="GO_Central"/>
</dbReference>
<dbReference type="GO" id="GO:0005759">
    <property type="term" value="C:mitochondrial matrix"/>
    <property type="evidence" value="ECO:0007669"/>
    <property type="project" value="UniProtKB-SubCell"/>
</dbReference>
<feature type="domain" description="Deacetylase sirtuin-type" evidence="8">
    <location>
        <begin position="115"/>
        <end position="414"/>
    </location>
</feature>
<feature type="binding site" evidence="5 6">
    <location>
        <position position="315"/>
    </location>
    <ligand>
        <name>Zn(2+)</name>
        <dbReference type="ChEBI" id="CHEBI:29105"/>
    </ligand>
</feature>
<dbReference type="PANTHER" id="PTHR11085:SF10">
    <property type="entry name" value="NAD-DEPENDENT PROTEIN DEACYLASE SIRTUIN-5, MITOCHONDRIAL-RELATED"/>
    <property type="match status" value="1"/>
</dbReference>
<dbReference type="FunCoup" id="A0A7I4B2L2">
    <property type="interactions" value="2748"/>
</dbReference>
<feature type="active site" description="Proton acceptor" evidence="5 6">
    <location>
        <position position="236"/>
    </location>
</feature>
<dbReference type="SUPFAM" id="SSF52467">
    <property type="entry name" value="DHS-like NAD/FAD-binding domain"/>
    <property type="match status" value="1"/>
</dbReference>